<evidence type="ECO:0000313" key="2">
    <source>
        <dbReference type="EMBL" id="KAG4422020.1"/>
    </source>
</evidence>
<comment type="caution">
    <text evidence="2">The sequence shown here is derived from an EMBL/GenBank/DDBJ whole genome shotgun (WGS) entry which is preliminary data.</text>
</comment>
<dbReference type="Pfam" id="PF07883">
    <property type="entry name" value="Cupin_2"/>
    <property type="match status" value="1"/>
</dbReference>
<dbReference type="Proteomes" id="UP000664132">
    <property type="component" value="Unassembled WGS sequence"/>
</dbReference>
<reference evidence="2" key="1">
    <citation type="submission" date="2021-02" db="EMBL/GenBank/DDBJ databases">
        <title>Genome sequence Cadophora malorum strain M34.</title>
        <authorList>
            <person name="Stefanovic E."/>
            <person name="Vu D."/>
            <person name="Scully C."/>
            <person name="Dijksterhuis J."/>
            <person name="Roader J."/>
            <person name="Houbraken J."/>
        </authorList>
    </citation>
    <scope>NUCLEOTIDE SEQUENCE</scope>
    <source>
        <strain evidence="2">M34</strain>
    </source>
</reference>
<organism evidence="2 3">
    <name type="scientific">Cadophora malorum</name>
    <dbReference type="NCBI Taxonomy" id="108018"/>
    <lineage>
        <taxon>Eukaryota</taxon>
        <taxon>Fungi</taxon>
        <taxon>Dikarya</taxon>
        <taxon>Ascomycota</taxon>
        <taxon>Pezizomycotina</taxon>
        <taxon>Leotiomycetes</taxon>
        <taxon>Helotiales</taxon>
        <taxon>Ploettnerulaceae</taxon>
        <taxon>Cadophora</taxon>
    </lineage>
</organism>
<feature type="domain" description="Cupin type-2" evidence="1">
    <location>
        <begin position="52"/>
        <end position="100"/>
    </location>
</feature>
<evidence type="ECO:0000259" key="1">
    <source>
        <dbReference type="Pfam" id="PF07883"/>
    </source>
</evidence>
<dbReference type="AlphaFoldDB" id="A0A8H7WBZ1"/>
<dbReference type="InterPro" id="IPR014710">
    <property type="entry name" value="RmlC-like_jellyroll"/>
</dbReference>
<dbReference type="InterPro" id="IPR013096">
    <property type="entry name" value="Cupin_2"/>
</dbReference>
<dbReference type="InterPro" id="IPR011051">
    <property type="entry name" value="RmlC_Cupin_sf"/>
</dbReference>
<keyword evidence="3" id="KW-1185">Reference proteome</keyword>
<name>A0A8H7WBZ1_9HELO</name>
<proteinExistence type="predicted"/>
<accession>A0A8H7WBZ1</accession>
<evidence type="ECO:0000313" key="3">
    <source>
        <dbReference type="Proteomes" id="UP000664132"/>
    </source>
</evidence>
<sequence length="186" mass="20818">MSSHIQELQPLSLGKGISMRSFVDTSKTEDSPGYNWSEVLYEGKDGDDLLEVPAHWHRDHDEVMEILEGSMSFTIDGKKRIVSAGDPPILIKRGQVHSITAIKGVRTRATERTIPSGTFKALFFQDLLQYDTMPGFFMTMRVFYDGDCYAALPGGFKMLDYAFITVMGLIAKPFVAARPKGVKFLK</sequence>
<dbReference type="OrthoDB" id="504210at2759"/>
<dbReference type="SUPFAM" id="SSF51182">
    <property type="entry name" value="RmlC-like cupins"/>
    <property type="match status" value="1"/>
</dbReference>
<protein>
    <recommendedName>
        <fullName evidence="1">Cupin type-2 domain-containing protein</fullName>
    </recommendedName>
</protein>
<dbReference type="EMBL" id="JAFJYH010000056">
    <property type="protein sequence ID" value="KAG4422020.1"/>
    <property type="molecule type" value="Genomic_DNA"/>
</dbReference>
<dbReference type="Gene3D" id="2.60.120.10">
    <property type="entry name" value="Jelly Rolls"/>
    <property type="match status" value="1"/>
</dbReference>
<gene>
    <name evidence="2" type="ORF">IFR04_004879</name>
</gene>